<dbReference type="OrthoDB" id="406235at2759"/>
<comment type="caution">
    <text evidence="10">The sequence shown here is derived from an EMBL/GenBank/DDBJ whole genome shotgun (WGS) entry which is preliminary data.</text>
</comment>
<feature type="signal peptide" evidence="8">
    <location>
        <begin position="1"/>
        <end position="25"/>
    </location>
</feature>
<proteinExistence type="predicted"/>
<evidence type="ECO:0000313" key="10">
    <source>
        <dbReference type="EMBL" id="GER40608.1"/>
    </source>
</evidence>
<dbReference type="Gene3D" id="3.80.10.10">
    <property type="entry name" value="Ribonuclease Inhibitor"/>
    <property type="match status" value="1"/>
</dbReference>
<reference evidence="11" key="1">
    <citation type="journal article" date="2019" name="Curr. Biol.">
        <title>Genome Sequence of Striga asiatica Provides Insight into the Evolution of Plant Parasitism.</title>
        <authorList>
            <person name="Yoshida S."/>
            <person name="Kim S."/>
            <person name="Wafula E.K."/>
            <person name="Tanskanen J."/>
            <person name="Kim Y.M."/>
            <person name="Honaas L."/>
            <person name="Yang Z."/>
            <person name="Spallek T."/>
            <person name="Conn C.E."/>
            <person name="Ichihashi Y."/>
            <person name="Cheong K."/>
            <person name="Cui S."/>
            <person name="Der J.P."/>
            <person name="Gundlach H."/>
            <person name="Jiao Y."/>
            <person name="Hori C."/>
            <person name="Ishida J.K."/>
            <person name="Kasahara H."/>
            <person name="Kiba T."/>
            <person name="Kim M.S."/>
            <person name="Koo N."/>
            <person name="Laohavisit A."/>
            <person name="Lee Y.H."/>
            <person name="Lumba S."/>
            <person name="McCourt P."/>
            <person name="Mortimer J.C."/>
            <person name="Mutuku J.M."/>
            <person name="Nomura T."/>
            <person name="Sasaki-Sekimoto Y."/>
            <person name="Seto Y."/>
            <person name="Wang Y."/>
            <person name="Wakatake T."/>
            <person name="Sakakibara H."/>
            <person name="Demura T."/>
            <person name="Yamaguchi S."/>
            <person name="Yoneyama K."/>
            <person name="Manabe R.I."/>
            <person name="Nelson D.C."/>
            <person name="Schulman A.H."/>
            <person name="Timko M.P."/>
            <person name="dePamphilis C.W."/>
            <person name="Choi D."/>
            <person name="Shirasu K."/>
        </authorList>
    </citation>
    <scope>NUCLEOTIDE SEQUENCE [LARGE SCALE GENOMIC DNA]</scope>
    <source>
        <strain evidence="11">cv. UVA1</strain>
    </source>
</reference>
<evidence type="ECO:0000256" key="8">
    <source>
        <dbReference type="SAM" id="SignalP"/>
    </source>
</evidence>
<dbReference type="Pfam" id="PF08263">
    <property type="entry name" value="LRRNT_2"/>
    <property type="match status" value="1"/>
</dbReference>
<dbReference type="InterPro" id="IPR013210">
    <property type="entry name" value="LRR_N_plant-typ"/>
</dbReference>
<dbReference type="PANTHER" id="PTHR47988">
    <property type="entry name" value="SOMATIC EMBRYOGENESIS RECEPTOR KINASE 1"/>
    <property type="match status" value="1"/>
</dbReference>
<evidence type="ECO:0000256" key="3">
    <source>
        <dbReference type="ARBA" id="ARBA00022692"/>
    </source>
</evidence>
<dbReference type="Proteomes" id="UP000325081">
    <property type="component" value="Unassembled WGS sequence"/>
</dbReference>
<protein>
    <submittedName>
        <fullName evidence="10">Leucine-rich repeat protein kinase family protein</fullName>
    </submittedName>
</protein>
<evidence type="ECO:0000256" key="7">
    <source>
        <dbReference type="ARBA" id="ARBA00023136"/>
    </source>
</evidence>
<feature type="chain" id="PRO_5022857445" evidence="8">
    <location>
        <begin position="26"/>
        <end position="160"/>
    </location>
</feature>
<sequence>MGRASVLSLVVVCFTLTLRLRVSNANTEGDALYAFKQALSDPQDVLENWDPTLVNPCTWEHVQCDSSSNVVRMEVYSNKINGSIPKQLGQLTQLVSLDLYDNDLTGKIPKELDNLNNLMFLRLYDNADLLGTVPEALACKPILRPLNVTGTKLDIPAGCL</sequence>
<dbReference type="InterPro" id="IPR032675">
    <property type="entry name" value="LRR_dom_sf"/>
</dbReference>
<evidence type="ECO:0000259" key="9">
    <source>
        <dbReference type="Pfam" id="PF08263"/>
    </source>
</evidence>
<name>A0A5A7Q6M3_STRAF</name>
<dbReference type="FunFam" id="3.80.10.10:FF:000129">
    <property type="entry name" value="Leucine-rich repeat receptor-like kinase"/>
    <property type="match status" value="1"/>
</dbReference>
<keyword evidence="3" id="KW-0812">Transmembrane</keyword>
<dbReference type="Pfam" id="PF00560">
    <property type="entry name" value="LRR_1"/>
    <property type="match status" value="1"/>
</dbReference>
<evidence type="ECO:0000256" key="4">
    <source>
        <dbReference type="ARBA" id="ARBA00022729"/>
    </source>
</evidence>
<dbReference type="GO" id="GO:0016301">
    <property type="term" value="F:kinase activity"/>
    <property type="evidence" value="ECO:0007669"/>
    <property type="project" value="UniProtKB-KW"/>
</dbReference>
<evidence type="ECO:0000256" key="5">
    <source>
        <dbReference type="ARBA" id="ARBA00022737"/>
    </source>
</evidence>
<gene>
    <name evidence="10" type="ORF">STAS_17290</name>
</gene>
<dbReference type="EMBL" id="BKCP01005938">
    <property type="protein sequence ID" value="GER40608.1"/>
    <property type="molecule type" value="Genomic_DNA"/>
</dbReference>
<accession>A0A5A7Q6M3</accession>
<dbReference type="GO" id="GO:0016020">
    <property type="term" value="C:membrane"/>
    <property type="evidence" value="ECO:0007669"/>
    <property type="project" value="UniProtKB-SubCell"/>
</dbReference>
<evidence type="ECO:0000256" key="2">
    <source>
        <dbReference type="ARBA" id="ARBA00022614"/>
    </source>
</evidence>
<dbReference type="AlphaFoldDB" id="A0A5A7Q6M3"/>
<dbReference type="InterPro" id="IPR001611">
    <property type="entry name" value="Leu-rich_rpt"/>
</dbReference>
<comment type="subcellular location">
    <subcellularLocation>
        <location evidence="1">Membrane</location>
        <topology evidence="1">Single-pass membrane protein</topology>
    </subcellularLocation>
</comment>
<keyword evidence="6" id="KW-1133">Transmembrane helix</keyword>
<evidence type="ECO:0000256" key="6">
    <source>
        <dbReference type="ARBA" id="ARBA00022989"/>
    </source>
</evidence>
<keyword evidence="10" id="KW-0808">Transferase</keyword>
<keyword evidence="2" id="KW-0433">Leucine-rich repeat</keyword>
<keyword evidence="7" id="KW-0472">Membrane</keyword>
<evidence type="ECO:0000256" key="1">
    <source>
        <dbReference type="ARBA" id="ARBA00004167"/>
    </source>
</evidence>
<keyword evidence="4 8" id="KW-0732">Signal</keyword>
<evidence type="ECO:0000313" key="11">
    <source>
        <dbReference type="Proteomes" id="UP000325081"/>
    </source>
</evidence>
<keyword evidence="5" id="KW-0677">Repeat</keyword>
<organism evidence="10 11">
    <name type="scientific">Striga asiatica</name>
    <name type="common">Asiatic witchweed</name>
    <name type="synonym">Buchnera asiatica</name>
    <dbReference type="NCBI Taxonomy" id="4170"/>
    <lineage>
        <taxon>Eukaryota</taxon>
        <taxon>Viridiplantae</taxon>
        <taxon>Streptophyta</taxon>
        <taxon>Embryophyta</taxon>
        <taxon>Tracheophyta</taxon>
        <taxon>Spermatophyta</taxon>
        <taxon>Magnoliopsida</taxon>
        <taxon>eudicotyledons</taxon>
        <taxon>Gunneridae</taxon>
        <taxon>Pentapetalae</taxon>
        <taxon>asterids</taxon>
        <taxon>lamiids</taxon>
        <taxon>Lamiales</taxon>
        <taxon>Orobanchaceae</taxon>
        <taxon>Buchnereae</taxon>
        <taxon>Striga</taxon>
    </lineage>
</organism>
<feature type="domain" description="Leucine-rich repeat-containing N-terminal plant-type" evidence="9">
    <location>
        <begin position="26"/>
        <end position="65"/>
    </location>
</feature>
<keyword evidence="10" id="KW-0418">Kinase</keyword>
<keyword evidence="11" id="KW-1185">Reference proteome</keyword>
<dbReference type="SUPFAM" id="SSF52058">
    <property type="entry name" value="L domain-like"/>
    <property type="match status" value="1"/>
</dbReference>